<dbReference type="InterPro" id="IPR002213">
    <property type="entry name" value="UDP_glucos_trans"/>
</dbReference>
<keyword evidence="4 6" id="KW-0808">Transferase</keyword>
<gene>
    <name evidence="8" type="primary">UGT90D1</name>
</gene>
<dbReference type="FunFam" id="3.40.50.2000:FF:000107">
    <property type="entry name" value="Glycosyltransferase"/>
    <property type="match status" value="1"/>
</dbReference>
<keyword evidence="3 6" id="KW-0328">Glycosyltransferase</keyword>
<evidence type="ECO:0000256" key="3">
    <source>
        <dbReference type="ARBA" id="ARBA00022676"/>
    </source>
</evidence>
<evidence type="ECO:0000256" key="1">
    <source>
        <dbReference type="ARBA" id="ARBA00004935"/>
    </source>
</evidence>
<accession>I2BHD3</accession>
<evidence type="ECO:0000256" key="7">
    <source>
        <dbReference type="RuleBase" id="RU362057"/>
    </source>
</evidence>
<dbReference type="EMBL" id="JN088402">
    <property type="protein sequence ID" value="AFJ53029.1"/>
    <property type="molecule type" value="Genomic_DNA"/>
</dbReference>
<comment type="pathway">
    <text evidence="1">Pigment biosynthesis; anthocyanin biosynthesis.</text>
</comment>
<dbReference type="UniPathway" id="UPA00009"/>
<sequence length="492" mass="54674">MDSVAAADISTATTTTLHQNGNGGATHIHAVLFPFMSKGHTIPLLHLARLLLRRQISVTIFTTPANRPFISSALPDDSASILELPFPHEIPGIPAGVESTDKLPSMSLFPQFALSTEKYLRPQFDSALQNLNPRPTFMVSDGFLWWTQDTAEKFGIPRLTFYGMSNHAASVSRAVAIDRLLLGPESEDELITVTQLPWMKVCKNDFHEDSRSPEPKGVNAEFIWKSVMASSRSFGYVMNSFYELESVFVDYLNGLGSQKHHCVGPLCLADDENDAVGNNKDENPWMSWLDKKLEEGKSVLYVAFGSQAEISREQLEEIARGLEDSEANYLWVIRKDAEVVRGVGNNKDHRRRGMVIGDWVNQMEILGHKSVKGFMSHCGWNSVMESVCAGVPMVAWPMMAEQPLNARMVAEEIKVGIRVEGSGRNGRLVKKGAVEEAVRELMAGEKGKEVRKNVEAFAEKAIKSMEKGSGSSWRTLDGLVRELWSYKAIAEK</sequence>
<dbReference type="PROSITE" id="PS00375">
    <property type="entry name" value="UDPGT"/>
    <property type="match status" value="1"/>
</dbReference>
<reference evidence="8" key="1">
    <citation type="journal article" date="2012" name="BMC Genomics">
        <title>Phylogenomic analysis of UDP glycosyltransferase 1 multigene family in Linum usitatissimum identified genes with varied expression patterns.</title>
        <authorList>
            <person name="Barvkar V.T."/>
            <person name="Pardeshi V.C."/>
            <person name="Kale S.M."/>
            <person name="Kadoo N.Y."/>
            <person name="Gupta V.S."/>
        </authorList>
    </citation>
    <scope>NUCLEOTIDE SEQUENCE</scope>
</reference>
<dbReference type="GO" id="GO:0009718">
    <property type="term" value="P:anthocyanin-containing compound biosynthetic process"/>
    <property type="evidence" value="ECO:0007669"/>
    <property type="project" value="UniProtKB-UniPathway"/>
</dbReference>
<dbReference type="Gene3D" id="3.40.50.2000">
    <property type="entry name" value="Glycogen Phosphorylase B"/>
    <property type="match status" value="2"/>
</dbReference>
<name>I2BHD3_LINUS</name>
<protein>
    <recommendedName>
        <fullName evidence="7">Glycosyltransferase</fullName>
        <ecNumber evidence="7">2.4.1.-</ecNumber>
    </recommendedName>
</protein>
<dbReference type="SUPFAM" id="SSF53756">
    <property type="entry name" value="UDP-Glycosyltransferase/glycogen phosphorylase"/>
    <property type="match status" value="1"/>
</dbReference>
<dbReference type="GO" id="GO:0047213">
    <property type="term" value="F:anthocyanidin 3-O-glucosyltransferase activity"/>
    <property type="evidence" value="ECO:0007669"/>
    <property type="project" value="UniProtKB-EC"/>
</dbReference>
<proteinExistence type="inferred from homology"/>
<organism evidence="8">
    <name type="scientific">Linum usitatissimum</name>
    <name type="common">Flax</name>
    <name type="synonym">Linum humile</name>
    <dbReference type="NCBI Taxonomy" id="4006"/>
    <lineage>
        <taxon>Eukaryota</taxon>
        <taxon>Viridiplantae</taxon>
        <taxon>Streptophyta</taxon>
        <taxon>Embryophyta</taxon>
        <taxon>Tracheophyta</taxon>
        <taxon>Spermatophyta</taxon>
        <taxon>Magnoliopsida</taxon>
        <taxon>eudicotyledons</taxon>
        <taxon>Gunneridae</taxon>
        <taxon>Pentapetalae</taxon>
        <taxon>rosids</taxon>
        <taxon>fabids</taxon>
        <taxon>Malpighiales</taxon>
        <taxon>Linaceae</taxon>
        <taxon>Linum</taxon>
    </lineage>
</organism>
<evidence type="ECO:0000256" key="5">
    <source>
        <dbReference type="ARBA" id="ARBA00047606"/>
    </source>
</evidence>
<dbReference type="PANTHER" id="PTHR48047:SF51">
    <property type="entry name" value="GLYCOSYLTRANSFERASE"/>
    <property type="match status" value="1"/>
</dbReference>
<dbReference type="AlphaFoldDB" id="I2BHD3"/>
<dbReference type="CDD" id="cd03784">
    <property type="entry name" value="GT1_Gtf-like"/>
    <property type="match status" value="1"/>
</dbReference>
<evidence type="ECO:0000256" key="2">
    <source>
        <dbReference type="ARBA" id="ARBA00009995"/>
    </source>
</evidence>
<dbReference type="InterPro" id="IPR035595">
    <property type="entry name" value="UDP_glycos_trans_CS"/>
</dbReference>
<comment type="catalytic activity">
    <reaction evidence="5">
        <text>an anthocyanidin + UDP-alpha-D-glucose + H(+) = an anthocyanidin 3-O-beta-D-glucoside + UDP</text>
        <dbReference type="Rhea" id="RHEA:20093"/>
        <dbReference type="ChEBI" id="CHEBI:15378"/>
        <dbReference type="ChEBI" id="CHEBI:16307"/>
        <dbReference type="ChEBI" id="CHEBI:58223"/>
        <dbReference type="ChEBI" id="CHEBI:58885"/>
        <dbReference type="ChEBI" id="CHEBI:143576"/>
        <dbReference type="EC" id="2.4.1.115"/>
    </reaction>
</comment>
<evidence type="ECO:0000256" key="4">
    <source>
        <dbReference type="ARBA" id="ARBA00022679"/>
    </source>
</evidence>
<comment type="similarity">
    <text evidence="2 6">Belongs to the UDP-glycosyltransferase family.</text>
</comment>
<dbReference type="Pfam" id="PF00201">
    <property type="entry name" value="UDPGT"/>
    <property type="match status" value="1"/>
</dbReference>
<evidence type="ECO:0000256" key="6">
    <source>
        <dbReference type="RuleBase" id="RU003718"/>
    </source>
</evidence>
<evidence type="ECO:0000313" key="8">
    <source>
        <dbReference type="EMBL" id="AFJ53029.1"/>
    </source>
</evidence>
<dbReference type="PANTHER" id="PTHR48047">
    <property type="entry name" value="GLYCOSYLTRANSFERASE"/>
    <property type="match status" value="1"/>
</dbReference>
<dbReference type="EC" id="2.4.1.-" evidence="7"/>